<proteinExistence type="inferred from homology"/>
<gene>
    <name evidence="4" type="ORF">TRUGW13939_00265</name>
</gene>
<accession>A0A7H8QGX4</accession>
<dbReference type="OrthoDB" id="47007at2759"/>
<dbReference type="InterPro" id="IPR036291">
    <property type="entry name" value="NAD(P)-bd_dom_sf"/>
</dbReference>
<keyword evidence="5" id="KW-1185">Reference proteome</keyword>
<dbReference type="PRINTS" id="PR00081">
    <property type="entry name" value="GDHRDH"/>
</dbReference>
<dbReference type="GO" id="GO:0016491">
    <property type="term" value="F:oxidoreductase activity"/>
    <property type="evidence" value="ECO:0007669"/>
    <property type="project" value="UniProtKB-KW"/>
</dbReference>
<dbReference type="PRINTS" id="PR00080">
    <property type="entry name" value="SDRFAMILY"/>
</dbReference>
<dbReference type="GeneID" id="55987780"/>
<evidence type="ECO:0000256" key="3">
    <source>
        <dbReference type="ARBA" id="ARBA00023002"/>
    </source>
</evidence>
<sequence>MSSQGALKGKLAIVTGSGKVNGIGFAVATALGELGADIVLHYNTNKESALKNVKTLESLHVKAIAVQGDASGTTFGKDIISATTAAFPGRNIDIIVNNSGIGIFHPDTTSIPVEDFDTLFQANARGPFLLVQAALPHLSSPGGRIINISSVVARSGSQFAALYAGSKAALSAMALGWAEELGSKGITVNTIVPGPIDTDLAPPEEHPLVQKFRVEQSIKRNGTVKEVADVVAFIASPASSFVTGQDLSVDGGLAYV</sequence>
<keyword evidence="2" id="KW-0521">NADP</keyword>
<dbReference type="PANTHER" id="PTHR43639">
    <property type="entry name" value="OXIDOREDUCTASE, SHORT-CHAIN DEHYDROGENASE/REDUCTASE FAMILY (AFU_ORTHOLOGUE AFUA_5G02870)"/>
    <property type="match status" value="1"/>
</dbReference>
<evidence type="ECO:0000313" key="5">
    <source>
        <dbReference type="Proteomes" id="UP000509510"/>
    </source>
</evidence>
<dbReference type="InterPro" id="IPR020904">
    <property type="entry name" value="Sc_DH/Rdtase_CS"/>
</dbReference>
<organism evidence="4 5">
    <name type="scientific">Talaromyces rugulosus</name>
    <name type="common">Penicillium rugulosum</name>
    <dbReference type="NCBI Taxonomy" id="121627"/>
    <lineage>
        <taxon>Eukaryota</taxon>
        <taxon>Fungi</taxon>
        <taxon>Dikarya</taxon>
        <taxon>Ascomycota</taxon>
        <taxon>Pezizomycotina</taxon>
        <taxon>Eurotiomycetes</taxon>
        <taxon>Eurotiomycetidae</taxon>
        <taxon>Eurotiales</taxon>
        <taxon>Trichocomaceae</taxon>
        <taxon>Talaromyces</taxon>
        <taxon>Talaromyces sect. Islandici</taxon>
    </lineage>
</organism>
<evidence type="ECO:0000256" key="1">
    <source>
        <dbReference type="ARBA" id="ARBA00006484"/>
    </source>
</evidence>
<dbReference type="PROSITE" id="PS00061">
    <property type="entry name" value="ADH_SHORT"/>
    <property type="match status" value="1"/>
</dbReference>
<keyword evidence="3" id="KW-0560">Oxidoreductase</keyword>
<protein>
    <submittedName>
        <fullName evidence="4">Uncharacterized protein</fullName>
    </submittedName>
</protein>
<dbReference type="Gene3D" id="3.40.50.720">
    <property type="entry name" value="NAD(P)-binding Rossmann-like Domain"/>
    <property type="match status" value="1"/>
</dbReference>
<dbReference type="RefSeq" id="XP_035339368.1">
    <property type="nucleotide sequence ID" value="XM_035483475.1"/>
</dbReference>
<dbReference type="EMBL" id="CP055898">
    <property type="protein sequence ID" value="QKX53189.1"/>
    <property type="molecule type" value="Genomic_DNA"/>
</dbReference>
<dbReference type="KEGG" id="trg:TRUGW13939_00265"/>
<dbReference type="SUPFAM" id="SSF51735">
    <property type="entry name" value="NAD(P)-binding Rossmann-fold domains"/>
    <property type="match status" value="1"/>
</dbReference>
<dbReference type="InterPro" id="IPR002347">
    <property type="entry name" value="SDR_fam"/>
</dbReference>
<dbReference type="Pfam" id="PF13561">
    <property type="entry name" value="adh_short_C2"/>
    <property type="match status" value="1"/>
</dbReference>
<dbReference type="AlphaFoldDB" id="A0A7H8QGX4"/>
<evidence type="ECO:0000313" key="4">
    <source>
        <dbReference type="EMBL" id="QKX53189.1"/>
    </source>
</evidence>
<dbReference type="Proteomes" id="UP000509510">
    <property type="component" value="Chromosome I"/>
</dbReference>
<dbReference type="PANTHER" id="PTHR43639:SF1">
    <property type="entry name" value="SHORT-CHAIN DEHYDROGENASE_REDUCTASE FAMILY PROTEIN"/>
    <property type="match status" value="1"/>
</dbReference>
<name>A0A7H8QGX4_TALRU</name>
<comment type="similarity">
    <text evidence="1">Belongs to the short-chain dehydrogenases/reductases (SDR) family.</text>
</comment>
<evidence type="ECO:0000256" key="2">
    <source>
        <dbReference type="ARBA" id="ARBA00022857"/>
    </source>
</evidence>
<dbReference type="FunFam" id="3.40.50.720:FF:000084">
    <property type="entry name" value="Short-chain dehydrogenase reductase"/>
    <property type="match status" value="1"/>
</dbReference>
<reference evidence="5" key="1">
    <citation type="submission" date="2020-06" db="EMBL/GenBank/DDBJ databases">
        <title>A chromosome-scale genome assembly of Talaromyces rugulosus W13939.</title>
        <authorList>
            <person name="Wang B."/>
            <person name="Guo L."/>
            <person name="Ye K."/>
            <person name="Wang L."/>
        </authorList>
    </citation>
    <scope>NUCLEOTIDE SEQUENCE [LARGE SCALE GENOMIC DNA]</scope>
    <source>
        <strain evidence="5">W13939</strain>
    </source>
</reference>